<dbReference type="GO" id="GO:0005524">
    <property type="term" value="F:ATP binding"/>
    <property type="evidence" value="ECO:0007669"/>
    <property type="project" value="InterPro"/>
</dbReference>
<accession>A0A383D741</accession>
<gene>
    <name evidence="2" type="ORF">METZ01_LOCUS492939</name>
</gene>
<organism evidence="2">
    <name type="scientific">marine metagenome</name>
    <dbReference type="NCBI Taxonomy" id="408172"/>
    <lineage>
        <taxon>unclassified sequences</taxon>
        <taxon>metagenomes</taxon>
        <taxon>ecological metagenomes</taxon>
    </lineage>
</organism>
<dbReference type="Gene3D" id="3.40.50.300">
    <property type="entry name" value="P-loop containing nucleotide triphosphate hydrolases"/>
    <property type="match status" value="1"/>
</dbReference>
<proteinExistence type="predicted"/>
<dbReference type="GO" id="GO:0016887">
    <property type="term" value="F:ATP hydrolysis activity"/>
    <property type="evidence" value="ECO:0007669"/>
    <property type="project" value="InterPro"/>
</dbReference>
<protein>
    <recommendedName>
        <fullName evidence="1">ATPase dynein-related AAA domain-containing protein</fullName>
    </recommendedName>
</protein>
<feature type="domain" description="ATPase dynein-related AAA" evidence="1">
    <location>
        <begin position="14"/>
        <end position="109"/>
    </location>
</feature>
<dbReference type="InterPro" id="IPR027417">
    <property type="entry name" value="P-loop_NTPase"/>
</dbReference>
<dbReference type="SUPFAM" id="SSF52540">
    <property type="entry name" value="P-loop containing nucleoside triphosphate hydrolases"/>
    <property type="match status" value="1"/>
</dbReference>
<dbReference type="CDD" id="cd00009">
    <property type="entry name" value="AAA"/>
    <property type="match status" value="1"/>
</dbReference>
<dbReference type="InterPro" id="IPR011704">
    <property type="entry name" value="ATPase_dyneun-rel_AAA"/>
</dbReference>
<evidence type="ECO:0000259" key="1">
    <source>
        <dbReference type="Pfam" id="PF07728"/>
    </source>
</evidence>
<name>A0A383D741_9ZZZZ</name>
<sequence length="125" mass="14090">MKEVLIDVLKTRWPVFIWGPPGVGKSSLVKEIASEKKLKLLDVRASLLDPTDLRGIPYVTSEIAKWAPPAFLPYDKKSEGILFFDELNAAPPLVQASLYQLTLDRRLGEYELPEKWRILAAGNRA</sequence>
<evidence type="ECO:0000313" key="2">
    <source>
        <dbReference type="EMBL" id="SVE40085.1"/>
    </source>
</evidence>
<dbReference type="Pfam" id="PF07728">
    <property type="entry name" value="AAA_5"/>
    <property type="match status" value="1"/>
</dbReference>
<dbReference type="AlphaFoldDB" id="A0A383D741"/>
<dbReference type="EMBL" id="UINC01214726">
    <property type="protein sequence ID" value="SVE40085.1"/>
    <property type="molecule type" value="Genomic_DNA"/>
</dbReference>
<reference evidence="2" key="1">
    <citation type="submission" date="2018-05" db="EMBL/GenBank/DDBJ databases">
        <authorList>
            <person name="Lanie J.A."/>
            <person name="Ng W.-L."/>
            <person name="Kazmierczak K.M."/>
            <person name="Andrzejewski T.M."/>
            <person name="Davidsen T.M."/>
            <person name="Wayne K.J."/>
            <person name="Tettelin H."/>
            <person name="Glass J.I."/>
            <person name="Rusch D."/>
            <person name="Podicherti R."/>
            <person name="Tsui H.-C.T."/>
            <person name="Winkler M.E."/>
        </authorList>
    </citation>
    <scope>NUCLEOTIDE SEQUENCE</scope>
</reference>
<feature type="non-terminal residue" evidence="2">
    <location>
        <position position="125"/>
    </location>
</feature>